<dbReference type="AlphaFoldDB" id="A0A830CDB3"/>
<evidence type="ECO:0000313" key="2">
    <source>
        <dbReference type="EMBL" id="GFP94013.1"/>
    </source>
</evidence>
<sequence>MQIPVIVLVPYLELYGKQASPNKENLDPELKSLCDEVSRTLRETGDLSKIHGANDRFLDMMERFFEMPDDFKRRQERPQLHYQFSCSELIALQMLMVSLYRYGHVLPCRPSGVTLDIRKSSHKKLSK</sequence>
<name>A0A830CDB3_9LAMI</name>
<comment type="caution">
    <text evidence="2">The sequence shown here is derived from an EMBL/GenBank/DDBJ whole genome shotgun (WGS) entry which is preliminary data.</text>
</comment>
<dbReference type="EMBL" id="BMAC01000331">
    <property type="protein sequence ID" value="GFP94013.1"/>
    <property type="molecule type" value="Genomic_DNA"/>
</dbReference>
<evidence type="ECO:0000259" key="1">
    <source>
        <dbReference type="Pfam" id="PF25304"/>
    </source>
</evidence>
<proteinExistence type="predicted"/>
<protein>
    <recommendedName>
        <fullName evidence="1">eIF2D winged helix domain-containing protein</fullName>
    </recommendedName>
</protein>
<dbReference type="Proteomes" id="UP000653305">
    <property type="component" value="Unassembled WGS sequence"/>
</dbReference>
<organism evidence="2 3">
    <name type="scientific">Phtheirospermum japonicum</name>
    <dbReference type="NCBI Taxonomy" id="374723"/>
    <lineage>
        <taxon>Eukaryota</taxon>
        <taxon>Viridiplantae</taxon>
        <taxon>Streptophyta</taxon>
        <taxon>Embryophyta</taxon>
        <taxon>Tracheophyta</taxon>
        <taxon>Spermatophyta</taxon>
        <taxon>Magnoliopsida</taxon>
        <taxon>eudicotyledons</taxon>
        <taxon>Gunneridae</taxon>
        <taxon>Pentapetalae</taxon>
        <taxon>asterids</taxon>
        <taxon>lamiids</taxon>
        <taxon>Lamiales</taxon>
        <taxon>Orobanchaceae</taxon>
        <taxon>Orobanchaceae incertae sedis</taxon>
        <taxon>Phtheirospermum</taxon>
    </lineage>
</organism>
<dbReference type="OrthoDB" id="10248513at2759"/>
<dbReference type="Pfam" id="PF25304">
    <property type="entry name" value="WHD_eIF2D"/>
    <property type="match status" value="1"/>
</dbReference>
<gene>
    <name evidence="2" type="ORF">PHJA_001545700</name>
</gene>
<keyword evidence="3" id="KW-1185">Reference proteome</keyword>
<reference evidence="2" key="1">
    <citation type="submission" date="2020-07" db="EMBL/GenBank/DDBJ databases">
        <title>Ethylene signaling mediates host invasion by parasitic plants.</title>
        <authorList>
            <person name="Yoshida S."/>
        </authorList>
    </citation>
    <scope>NUCLEOTIDE SEQUENCE</scope>
    <source>
        <strain evidence="2">Okayama</strain>
    </source>
</reference>
<accession>A0A830CDB3</accession>
<dbReference type="InterPro" id="IPR057429">
    <property type="entry name" value="WH_eIF2D"/>
</dbReference>
<evidence type="ECO:0000313" key="3">
    <source>
        <dbReference type="Proteomes" id="UP000653305"/>
    </source>
</evidence>
<feature type="domain" description="eIF2D winged helix" evidence="1">
    <location>
        <begin position="94"/>
        <end position="127"/>
    </location>
</feature>